<dbReference type="RefSeq" id="WP_258541674.1">
    <property type="nucleotide sequence ID" value="NZ_OU015584.1"/>
</dbReference>
<sequence>MKVEILKSSDGSHTLYLPDIDETYHSRHGAVQEAMHVFIQNGLLFKANDQQEIKILEIGWGTGLNSLLTYKAVKEQGLRVYYTGIEKFPVPQEVLTQLNYKDWDEDNYLTKAYATDWGKSFQLYEHFTLEKVACDVIDLDFENEFDVVYFDAFGPRAQCEMWEKEVFEMIYKATKPGGVFVTYCAKGQVRRDLQEVGFTMEGLPGPPGKREMLRGVK</sequence>
<dbReference type="CDD" id="cd02440">
    <property type="entry name" value="AdoMet_MTases"/>
    <property type="match status" value="1"/>
</dbReference>
<dbReference type="PANTHER" id="PTHR39963:SF1">
    <property type="entry name" value="MNMC-LIKE METHYLTRANSFERASE DOMAIN-CONTAINING PROTEIN"/>
    <property type="match status" value="1"/>
</dbReference>
<dbReference type="InterPro" id="IPR008471">
    <property type="entry name" value="MnmC-like_methylTransf"/>
</dbReference>
<gene>
    <name evidence="2" type="primary">mnmC_1</name>
    <name evidence="2" type="ORF">CRYO30217_01474</name>
</gene>
<dbReference type="InterPro" id="IPR029063">
    <property type="entry name" value="SAM-dependent_MTases_sf"/>
</dbReference>
<dbReference type="InterPro" id="IPR047785">
    <property type="entry name" value="tRNA_MNMC2"/>
</dbReference>
<dbReference type="EMBL" id="OU015584">
    <property type="protein sequence ID" value="CAG5080898.1"/>
    <property type="molecule type" value="Genomic_DNA"/>
</dbReference>
<accession>A0A916NH68</accession>
<evidence type="ECO:0000259" key="1">
    <source>
        <dbReference type="Pfam" id="PF05430"/>
    </source>
</evidence>
<dbReference type="Gene3D" id="3.40.50.150">
    <property type="entry name" value="Vaccinia Virus protein VP39"/>
    <property type="match status" value="1"/>
</dbReference>
<dbReference type="GO" id="GO:0016645">
    <property type="term" value="F:oxidoreductase activity, acting on the CH-NH group of donors"/>
    <property type="evidence" value="ECO:0007669"/>
    <property type="project" value="InterPro"/>
</dbReference>
<name>A0A916NH68_9FLAO</name>
<reference evidence="2" key="1">
    <citation type="submission" date="2021-04" db="EMBL/GenBank/DDBJ databases">
        <authorList>
            <person name="Rodrigo-Torres L."/>
            <person name="Arahal R. D."/>
            <person name="Lucena T."/>
        </authorList>
    </citation>
    <scope>NUCLEOTIDE SEQUENCE</scope>
    <source>
        <strain evidence="2">AS29M-1</strain>
    </source>
</reference>
<evidence type="ECO:0000313" key="3">
    <source>
        <dbReference type="Proteomes" id="UP000683507"/>
    </source>
</evidence>
<dbReference type="AlphaFoldDB" id="A0A916NH68"/>
<dbReference type="KEGG" id="ptan:CRYO30217_01474"/>
<organism evidence="2 3">
    <name type="scientific">Parvicella tangerina</name>
    <dbReference type="NCBI Taxonomy" id="2829795"/>
    <lineage>
        <taxon>Bacteria</taxon>
        <taxon>Pseudomonadati</taxon>
        <taxon>Bacteroidota</taxon>
        <taxon>Flavobacteriia</taxon>
        <taxon>Flavobacteriales</taxon>
        <taxon>Parvicellaceae</taxon>
        <taxon>Parvicella</taxon>
    </lineage>
</organism>
<dbReference type="Pfam" id="PF05430">
    <property type="entry name" value="Methyltransf_30"/>
    <property type="match status" value="1"/>
</dbReference>
<dbReference type="NCBIfam" id="NF033855">
    <property type="entry name" value="tRNA_MNMC2"/>
    <property type="match status" value="1"/>
</dbReference>
<dbReference type="GO" id="GO:0004808">
    <property type="term" value="F:tRNA (5-methylaminomethyl-2-thiouridylate)(34)-methyltransferase activity"/>
    <property type="evidence" value="ECO:0007669"/>
    <property type="project" value="InterPro"/>
</dbReference>
<dbReference type="Proteomes" id="UP000683507">
    <property type="component" value="Chromosome"/>
</dbReference>
<evidence type="ECO:0000313" key="2">
    <source>
        <dbReference type="EMBL" id="CAG5080898.1"/>
    </source>
</evidence>
<protein>
    <submittedName>
        <fullName evidence="2">tRNA 5-methylaminomethyl-2-thiouridine biosynthesis bifunctional protein MnmC</fullName>
    </submittedName>
</protein>
<dbReference type="PANTHER" id="PTHR39963">
    <property type="entry name" value="SLL0983 PROTEIN"/>
    <property type="match status" value="1"/>
</dbReference>
<feature type="domain" description="MnmC-like methyltransferase" evidence="1">
    <location>
        <begin position="126"/>
        <end position="217"/>
    </location>
</feature>
<proteinExistence type="predicted"/>
<dbReference type="SUPFAM" id="SSF53335">
    <property type="entry name" value="S-adenosyl-L-methionine-dependent methyltransferases"/>
    <property type="match status" value="1"/>
</dbReference>
<keyword evidence="3" id="KW-1185">Reference proteome</keyword>